<feature type="signal peptide" evidence="2">
    <location>
        <begin position="1"/>
        <end position="23"/>
    </location>
</feature>
<sequence>MTRFNLALVYIFLAAWSVNVSQSVPLPRASTDTGTVIPLSQASNGTSGNHGNTTTTTTTGNTNSTAIKTDSLQCNIARAVIITDLGETNALLQQIDTSNSQTLATAVSRAREGVQTAGEGIKGILTALISGTTPPADGRKVVDQGLGTTLQALTGLNSTDTGVTNALNKLKDAIAAGDEVVATCR</sequence>
<dbReference type="GeneID" id="66072797"/>
<feature type="region of interest" description="Disordered" evidence="1">
    <location>
        <begin position="35"/>
        <end position="65"/>
    </location>
</feature>
<dbReference type="AlphaFoldDB" id="A0A9P7UX89"/>
<reference evidence="3" key="1">
    <citation type="journal article" date="2021" name="Genome Biol. Evol.">
        <title>The assembled and annotated genome of the fairy-ring fungus Marasmius oreades.</title>
        <authorList>
            <person name="Hiltunen M."/>
            <person name="Ament-Velasquez S.L."/>
            <person name="Johannesson H."/>
        </authorList>
    </citation>
    <scope>NUCLEOTIDE SEQUENCE</scope>
    <source>
        <strain evidence="3">03SP1</strain>
    </source>
</reference>
<evidence type="ECO:0000313" key="4">
    <source>
        <dbReference type="Proteomes" id="UP001049176"/>
    </source>
</evidence>
<evidence type="ECO:0000256" key="2">
    <source>
        <dbReference type="SAM" id="SignalP"/>
    </source>
</evidence>
<name>A0A9P7UX89_9AGAR</name>
<evidence type="ECO:0000256" key="1">
    <source>
        <dbReference type="SAM" id="MobiDB-lite"/>
    </source>
</evidence>
<proteinExistence type="predicted"/>
<dbReference type="OrthoDB" id="3178264at2759"/>
<dbReference type="EMBL" id="CM032182">
    <property type="protein sequence ID" value="KAG7096273.1"/>
    <property type="molecule type" value="Genomic_DNA"/>
</dbReference>
<comment type="caution">
    <text evidence="3">The sequence shown here is derived from an EMBL/GenBank/DDBJ whole genome shotgun (WGS) entry which is preliminary data.</text>
</comment>
<dbReference type="RefSeq" id="XP_043012743.1">
    <property type="nucleotide sequence ID" value="XM_043148151.1"/>
</dbReference>
<accession>A0A9P7UX89</accession>
<gene>
    <name evidence="3" type="ORF">E1B28_003721</name>
</gene>
<organism evidence="3 4">
    <name type="scientific">Marasmius oreades</name>
    <name type="common">fairy-ring Marasmius</name>
    <dbReference type="NCBI Taxonomy" id="181124"/>
    <lineage>
        <taxon>Eukaryota</taxon>
        <taxon>Fungi</taxon>
        <taxon>Dikarya</taxon>
        <taxon>Basidiomycota</taxon>
        <taxon>Agaricomycotina</taxon>
        <taxon>Agaricomycetes</taxon>
        <taxon>Agaricomycetidae</taxon>
        <taxon>Agaricales</taxon>
        <taxon>Marasmiineae</taxon>
        <taxon>Marasmiaceae</taxon>
        <taxon>Marasmius</taxon>
    </lineage>
</organism>
<dbReference type="KEGG" id="more:E1B28_003721"/>
<protein>
    <submittedName>
        <fullName evidence="3">Uncharacterized protein</fullName>
    </submittedName>
</protein>
<feature type="compositionally biased region" description="Low complexity" evidence="1">
    <location>
        <begin position="43"/>
        <end position="65"/>
    </location>
</feature>
<dbReference type="Proteomes" id="UP001049176">
    <property type="component" value="Chromosome 2"/>
</dbReference>
<keyword evidence="2" id="KW-0732">Signal</keyword>
<keyword evidence="4" id="KW-1185">Reference proteome</keyword>
<evidence type="ECO:0000313" key="3">
    <source>
        <dbReference type="EMBL" id="KAG7096273.1"/>
    </source>
</evidence>
<feature type="chain" id="PRO_5040483720" evidence="2">
    <location>
        <begin position="24"/>
        <end position="185"/>
    </location>
</feature>